<organism evidence="6 7">
    <name type="scientific">Sphaerisporangium corydalis</name>
    <dbReference type="NCBI Taxonomy" id="1441875"/>
    <lineage>
        <taxon>Bacteria</taxon>
        <taxon>Bacillati</taxon>
        <taxon>Actinomycetota</taxon>
        <taxon>Actinomycetes</taxon>
        <taxon>Streptosporangiales</taxon>
        <taxon>Streptosporangiaceae</taxon>
        <taxon>Sphaerisporangium</taxon>
    </lineage>
</organism>
<feature type="domain" description="OmpR/PhoB-type" evidence="5">
    <location>
        <begin position="1"/>
        <end position="100"/>
    </location>
</feature>
<dbReference type="Pfam" id="PF00486">
    <property type="entry name" value="Trans_reg_C"/>
    <property type="match status" value="1"/>
</dbReference>
<evidence type="ECO:0000313" key="6">
    <source>
        <dbReference type="EMBL" id="MFC4588830.1"/>
    </source>
</evidence>
<evidence type="ECO:0000313" key="7">
    <source>
        <dbReference type="Proteomes" id="UP001595891"/>
    </source>
</evidence>
<dbReference type="InterPro" id="IPR016032">
    <property type="entry name" value="Sig_transdc_resp-reg_C-effctor"/>
</dbReference>
<comment type="similarity">
    <text evidence="1">Belongs to the AfsR/DnrI/RedD regulatory family.</text>
</comment>
<dbReference type="SUPFAM" id="SSF46894">
    <property type="entry name" value="C-terminal effector domain of the bipartite response regulators"/>
    <property type="match status" value="1"/>
</dbReference>
<feature type="region of interest" description="Disordered" evidence="4">
    <location>
        <begin position="255"/>
        <end position="274"/>
    </location>
</feature>
<dbReference type="RefSeq" id="WP_262845725.1">
    <property type="nucleotide sequence ID" value="NZ_JANZYP010000041.1"/>
</dbReference>
<accession>A0ABV9EK65</accession>
<dbReference type="InterPro" id="IPR001867">
    <property type="entry name" value="OmpR/PhoB-type_DNA-bd"/>
</dbReference>
<feature type="DNA-binding region" description="OmpR/PhoB-type" evidence="3">
    <location>
        <begin position="1"/>
        <end position="100"/>
    </location>
</feature>
<dbReference type="SMART" id="SM01043">
    <property type="entry name" value="BTAD"/>
    <property type="match status" value="1"/>
</dbReference>
<comment type="caution">
    <text evidence="6">The sequence shown here is derived from an EMBL/GenBank/DDBJ whole genome shotgun (WGS) entry which is preliminary data.</text>
</comment>
<dbReference type="EMBL" id="JBHSFN010000013">
    <property type="protein sequence ID" value="MFC4588830.1"/>
    <property type="molecule type" value="Genomic_DNA"/>
</dbReference>
<reference evidence="7" key="1">
    <citation type="journal article" date="2019" name="Int. J. Syst. Evol. Microbiol.">
        <title>The Global Catalogue of Microorganisms (GCM) 10K type strain sequencing project: providing services to taxonomists for standard genome sequencing and annotation.</title>
        <authorList>
            <consortium name="The Broad Institute Genomics Platform"/>
            <consortium name="The Broad Institute Genome Sequencing Center for Infectious Disease"/>
            <person name="Wu L."/>
            <person name="Ma J."/>
        </authorList>
    </citation>
    <scope>NUCLEOTIDE SEQUENCE [LARGE SCALE GENOMIC DNA]</scope>
    <source>
        <strain evidence="7">CCUG 49560</strain>
    </source>
</reference>
<dbReference type="InterPro" id="IPR036388">
    <property type="entry name" value="WH-like_DNA-bd_sf"/>
</dbReference>
<dbReference type="InterPro" id="IPR005158">
    <property type="entry name" value="BTAD"/>
</dbReference>
<evidence type="ECO:0000259" key="5">
    <source>
        <dbReference type="PROSITE" id="PS51755"/>
    </source>
</evidence>
<keyword evidence="7" id="KW-1185">Reference proteome</keyword>
<dbReference type="PANTHER" id="PTHR47691:SF3">
    <property type="entry name" value="HTH-TYPE TRANSCRIPTIONAL REGULATOR RV0890C-RELATED"/>
    <property type="match status" value="1"/>
</dbReference>
<protein>
    <submittedName>
        <fullName evidence="6">BTAD domain-containing putative transcriptional regulator</fullName>
    </submittedName>
</protein>
<keyword evidence="2 3" id="KW-0238">DNA-binding</keyword>
<dbReference type="SMART" id="SM00862">
    <property type="entry name" value="Trans_reg_C"/>
    <property type="match status" value="1"/>
</dbReference>
<evidence type="ECO:0000256" key="2">
    <source>
        <dbReference type="ARBA" id="ARBA00023125"/>
    </source>
</evidence>
<dbReference type="Proteomes" id="UP001595891">
    <property type="component" value="Unassembled WGS sequence"/>
</dbReference>
<dbReference type="SUPFAM" id="SSF52540">
    <property type="entry name" value="P-loop containing nucleoside triphosphate hydrolases"/>
    <property type="match status" value="1"/>
</dbReference>
<name>A0ABV9EK65_9ACTN</name>
<dbReference type="InterPro" id="IPR027417">
    <property type="entry name" value="P-loop_NTPase"/>
</dbReference>
<evidence type="ECO:0000256" key="4">
    <source>
        <dbReference type="SAM" id="MobiDB-lite"/>
    </source>
</evidence>
<dbReference type="SUPFAM" id="SSF48452">
    <property type="entry name" value="TPR-like"/>
    <property type="match status" value="1"/>
</dbReference>
<dbReference type="Gene3D" id="1.10.10.10">
    <property type="entry name" value="Winged helix-like DNA-binding domain superfamily/Winged helix DNA-binding domain"/>
    <property type="match status" value="1"/>
</dbReference>
<evidence type="ECO:0000256" key="1">
    <source>
        <dbReference type="ARBA" id="ARBA00005820"/>
    </source>
</evidence>
<dbReference type="PROSITE" id="PS51755">
    <property type="entry name" value="OMPR_PHOB"/>
    <property type="match status" value="1"/>
</dbReference>
<evidence type="ECO:0000256" key="3">
    <source>
        <dbReference type="PROSITE-ProRule" id="PRU01091"/>
    </source>
</evidence>
<dbReference type="Gene3D" id="1.25.40.10">
    <property type="entry name" value="Tetratricopeptide repeat domain"/>
    <property type="match status" value="1"/>
</dbReference>
<dbReference type="PANTHER" id="PTHR47691">
    <property type="entry name" value="REGULATOR-RELATED"/>
    <property type="match status" value="1"/>
</dbReference>
<proteinExistence type="inferred from homology"/>
<sequence>MDGGARLRFTLLGAFQVSRGDAVLPVPGARLRGLLVRLALAGGRAVEPGVLVDAIWADDPPSGPAHALHTLVSRLRRALTPTGAAPGVIVQVTGGYRLTVDAADVDALRFEQLTAAGRERLRAGDPEAAGTALAEAVALWGDHPGAEPAAIAAVAPTVATRLAQESIEAVADLADAELSLGRAEVAAARLTALLAEQTVHERAAALLMDALAAQGRQAEALAVYERVREALADALGTDPGTALRERHLRMLRPGEPMPASDAPARSPMGANVEGSGAEFVTGRQTATDPDRPTTLPAPLTSFIGRDDDLTRIATWLTTGRLVTVLGPGGAGKTRLALEAARRHRHEYRDGAWLVDLASVTEPAKIATAVLTGIGLRGGAMLDARRRVDGDELDVLVGELGGRESLLLIDNCEHLIDAVAHLVAALLPRCPGLRVLATSREPLAVDGEALVPLAPLALPGPDDGVEQVREAASVRLFTERAAAVRPGFDVDGTTLPDVVRVVRGLDGLPLALELAAARLRTLSLPELADGLSDRFRLLATGSRTAPPRHRTLRAVIAWSWELLAEDERTVAERISILPGGVTPASAVAVCAGTTVPAAEVPELLAALVDRSLLQLVPGTGRYRMLETIREYGAGRLTGAGDLGATRDLAAAHFTGRMAREDPRLRGPGQLTAMKAIGAEYDNTLATLRHLCATHESRGAIELALTLTWYWQMSGRQPDGAYWLGEALAVPGGGPTPERDCARAVYLLNRADILSGITAGQAADDRAEMRELAGRLLAHPELPGHHRVFGPVLLFLLEPEAALTSFQRLASGDDVWLAGLAHMFQAEIAENAGALDRMRVHVEAALARFRQAGDRWGQAALLPMRAQLRRYEDLDGALADLGEARTLAGEFGPLNLGDQLYSDLRWIDVHMRRGDTGRALAMIDAARERALHACSAEMLVLIDTREAGFRVRLGDLDRAGDLLDDAERGLLGGTVFPADHARTLVGSARAELCLALGDLPGADEALRGAYAAALATGELPVLSPVTVNAAALAAARGRWHESAMLLGAAARLRGAHDHTDLRVRHLTRLGQAALGGEEFAAAYAKGWELDAKAAVAVAAPGRTAPSAGG</sequence>
<dbReference type="InterPro" id="IPR011990">
    <property type="entry name" value="TPR-like_helical_dom_sf"/>
</dbReference>
<dbReference type="Gene3D" id="3.40.50.300">
    <property type="entry name" value="P-loop containing nucleotide triphosphate hydrolases"/>
    <property type="match status" value="1"/>
</dbReference>
<dbReference type="PRINTS" id="PR00364">
    <property type="entry name" value="DISEASERSIST"/>
</dbReference>
<dbReference type="Pfam" id="PF03704">
    <property type="entry name" value="BTAD"/>
    <property type="match status" value="1"/>
</dbReference>
<gene>
    <name evidence="6" type="ORF">ACFO8L_22260</name>
</gene>
<dbReference type="CDD" id="cd15831">
    <property type="entry name" value="BTAD"/>
    <property type="match status" value="1"/>
</dbReference>